<dbReference type="EMBL" id="CP138858">
    <property type="protein sequence ID" value="WPJ96107.1"/>
    <property type="molecule type" value="Genomic_DNA"/>
</dbReference>
<sequence>MTIKYQGLVAAPFTPFGEDGQLNLSIIPAYAKMLRRRGVVAAFICGTTGEGASLTCEEREAVAEAWMQARPEGFQVIVHVGHTSRNEACRLASHAESIEVDAISSMAPFFFKPEDTEALFDWCDAIARSAPSLPFYYYNIPSMTGVAIPARELLEFADGRIANLAGVKYTYEDMDDYRACLAIEDGKYDILFGRDELLLEGWQAGAKGAVGSTYNYASPLYVKIIEAVDSDDLQEARRLQDLSISMIDVCNSVGVSHLAASKALMPMLGVDCGPVRSPLKQMTSAQSDEMLKRLEAIGFFDFAELSLPSV</sequence>
<keyword evidence="4" id="KW-0119">Carbohydrate metabolism</keyword>
<comment type="subcellular location">
    <subcellularLocation>
        <location evidence="1">Cytoplasm</location>
    </subcellularLocation>
</comment>
<dbReference type="Pfam" id="PF00701">
    <property type="entry name" value="DHDPS"/>
    <property type="match status" value="1"/>
</dbReference>
<evidence type="ECO:0000256" key="2">
    <source>
        <dbReference type="ARBA" id="ARBA00022490"/>
    </source>
</evidence>
<dbReference type="Gene3D" id="3.20.20.70">
    <property type="entry name" value="Aldolase class I"/>
    <property type="match status" value="1"/>
</dbReference>
<accession>A0ABZ0RJ57</accession>
<dbReference type="SUPFAM" id="SSF51569">
    <property type="entry name" value="Aldolase"/>
    <property type="match status" value="1"/>
</dbReference>
<dbReference type="PIRSF" id="PIRSF001365">
    <property type="entry name" value="DHDPS"/>
    <property type="match status" value="1"/>
</dbReference>
<comment type="similarity">
    <text evidence="5">Belongs to the DapA family.</text>
</comment>
<evidence type="ECO:0000313" key="6">
    <source>
        <dbReference type="EMBL" id="WPJ96107.1"/>
    </source>
</evidence>
<dbReference type="PRINTS" id="PR00146">
    <property type="entry name" value="DHPICSNTHASE"/>
</dbReference>
<reference evidence="6 7" key="1">
    <citation type="submission" date="2023-11" db="EMBL/GenBank/DDBJ databases">
        <title>Coraliomargarita sp. nov., isolated from marine algae.</title>
        <authorList>
            <person name="Lee J.K."/>
            <person name="Baek J.H."/>
            <person name="Kim J.M."/>
            <person name="Choi D.G."/>
            <person name="Jeon C.O."/>
        </authorList>
    </citation>
    <scope>NUCLEOTIDE SEQUENCE [LARGE SCALE GENOMIC DNA]</scope>
    <source>
        <strain evidence="6 7">J2-16</strain>
    </source>
</reference>
<keyword evidence="2" id="KW-0963">Cytoplasm</keyword>
<organism evidence="6 7">
    <name type="scientific">Coraliomargarita algicola</name>
    <dbReference type="NCBI Taxonomy" id="3092156"/>
    <lineage>
        <taxon>Bacteria</taxon>
        <taxon>Pseudomonadati</taxon>
        <taxon>Verrucomicrobiota</taxon>
        <taxon>Opitutia</taxon>
        <taxon>Puniceicoccales</taxon>
        <taxon>Coraliomargaritaceae</taxon>
        <taxon>Coraliomargarita</taxon>
    </lineage>
</organism>
<name>A0ABZ0RJ57_9BACT</name>
<evidence type="ECO:0000256" key="5">
    <source>
        <dbReference type="PIRNR" id="PIRNR001365"/>
    </source>
</evidence>
<dbReference type="RefSeq" id="WP_319832971.1">
    <property type="nucleotide sequence ID" value="NZ_CP138858.1"/>
</dbReference>
<proteinExistence type="inferred from homology"/>
<evidence type="ECO:0000256" key="3">
    <source>
        <dbReference type="ARBA" id="ARBA00023239"/>
    </source>
</evidence>
<dbReference type="InterPro" id="IPR013785">
    <property type="entry name" value="Aldolase_TIM"/>
</dbReference>
<evidence type="ECO:0000313" key="7">
    <source>
        <dbReference type="Proteomes" id="UP001324993"/>
    </source>
</evidence>
<keyword evidence="3 5" id="KW-0456">Lyase</keyword>
<gene>
    <name evidence="6" type="ORF">SH580_00140</name>
</gene>
<dbReference type="PANTHER" id="PTHR12128">
    <property type="entry name" value="DIHYDRODIPICOLINATE SYNTHASE"/>
    <property type="match status" value="1"/>
</dbReference>
<keyword evidence="7" id="KW-1185">Reference proteome</keyword>
<dbReference type="PANTHER" id="PTHR12128:SF21">
    <property type="entry name" value="N-ACETYLNEURAMINATE LYASE"/>
    <property type="match status" value="1"/>
</dbReference>
<evidence type="ECO:0000256" key="1">
    <source>
        <dbReference type="ARBA" id="ARBA00004496"/>
    </source>
</evidence>
<evidence type="ECO:0000256" key="4">
    <source>
        <dbReference type="ARBA" id="ARBA00023277"/>
    </source>
</evidence>
<dbReference type="Proteomes" id="UP001324993">
    <property type="component" value="Chromosome"/>
</dbReference>
<dbReference type="SMART" id="SM01130">
    <property type="entry name" value="DHDPS"/>
    <property type="match status" value="1"/>
</dbReference>
<dbReference type="InterPro" id="IPR002220">
    <property type="entry name" value="DapA-like"/>
</dbReference>
<protein>
    <submittedName>
        <fullName evidence="6">Dihydrodipicolinate synthase family protein</fullName>
    </submittedName>
</protein>